<dbReference type="RefSeq" id="WP_121255449.1">
    <property type="nucleotide sequence ID" value="NZ_RBIL01000002.1"/>
</dbReference>
<dbReference type="GO" id="GO:0008168">
    <property type="term" value="F:methyltransferase activity"/>
    <property type="evidence" value="ECO:0007669"/>
    <property type="project" value="UniProtKB-KW"/>
</dbReference>
<keyword evidence="1" id="KW-0862">Zinc</keyword>
<dbReference type="Pfam" id="PF21302">
    <property type="entry name" value="Zn_ribbon_RlmA"/>
    <property type="match status" value="1"/>
</dbReference>
<keyword evidence="2" id="KW-0949">S-adenosyl-L-methionine</keyword>
<dbReference type="CDD" id="cd02440">
    <property type="entry name" value="AdoMet_MTases"/>
    <property type="match status" value="1"/>
</dbReference>
<feature type="domain" description="Methyltransferase" evidence="3">
    <location>
        <begin position="94"/>
        <end position="178"/>
    </location>
</feature>
<dbReference type="Proteomes" id="UP000278962">
    <property type="component" value="Unassembled WGS sequence"/>
</dbReference>
<keyword evidence="5" id="KW-0489">Methyltransferase</keyword>
<proteinExistence type="predicted"/>
<dbReference type="GO" id="GO:0046872">
    <property type="term" value="F:metal ion binding"/>
    <property type="evidence" value="ECO:0007669"/>
    <property type="project" value="UniProtKB-KW"/>
</dbReference>
<evidence type="ECO:0000313" key="5">
    <source>
        <dbReference type="EMBL" id="RKQ87143.1"/>
    </source>
</evidence>
<dbReference type="PIRSF" id="PIRSF018249">
    <property type="entry name" value="MyrA_prd"/>
    <property type="match status" value="1"/>
</dbReference>
<feature type="domain" description="23S rRNA (guanine(745)-N(1))-methyltransferase N-terminal" evidence="4">
    <location>
        <begin position="15"/>
        <end position="48"/>
    </location>
</feature>
<accession>A0A660L5E6</accession>
<keyword evidence="6" id="KW-1185">Reference proteome</keyword>
<feature type="binding site" evidence="1">
    <location>
        <position position="36"/>
    </location>
    <ligand>
        <name>Zn(2+)</name>
        <dbReference type="ChEBI" id="CHEBI:29105"/>
    </ligand>
</feature>
<feature type="binding site" evidence="2">
    <location>
        <begin position="101"/>
        <end position="102"/>
    </location>
    <ligand>
        <name>S-adenosyl-L-methionine</name>
        <dbReference type="ChEBI" id="CHEBI:59789"/>
    </ligand>
</feature>
<feature type="binding site" evidence="1">
    <location>
        <position position="16"/>
    </location>
    <ligand>
        <name>Zn(2+)</name>
        <dbReference type="ChEBI" id="CHEBI:29105"/>
    </ligand>
</feature>
<dbReference type="PANTHER" id="PTHR43460:SF1">
    <property type="entry name" value="METHYLTRANSFERASE TYPE 11 DOMAIN-CONTAINING PROTEIN"/>
    <property type="match status" value="1"/>
</dbReference>
<organism evidence="5 6">
    <name type="scientific">Solirubrobacter pauli</name>
    <dbReference type="NCBI Taxonomy" id="166793"/>
    <lineage>
        <taxon>Bacteria</taxon>
        <taxon>Bacillati</taxon>
        <taxon>Actinomycetota</taxon>
        <taxon>Thermoleophilia</taxon>
        <taxon>Solirubrobacterales</taxon>
        <taxon>Solirubrobacteraceae</taxon>
        <taxon>Solirubrobacter</taxon>
    </lineage>
</organism>
<gene>
    <name evidence="5" type="ORF">C8N24_5163</name>
</gene>
<name>A0A660L5E6_9ACTN</name>
<feature type="binding site" evidence="2">
    <location>
        <position position="73"/>
    </location>
    <ligand>
        <name>S-adenosyl-L-methionine</name>
        <dbReference type="ChEBI" id="CHEBI:59789"/>
    </ligand>
</feature>
<dbReference type="OrthoDB" id="108476at2"/>
<dbReference type="Gene3D" id="3.40.50.150">
    <property type="entry name" value="Vaccinia Virus protein VP39"/>
    <property type="match status" value="1"/>
</dbReference>
<dbReference type="EMBL" id="RBIL01000002">
    <property type="protein sequence ID" value="RKQ87143.1"/>
    <property type="molecule type" value="Genomic_DNA"/>
</dbReference>
<feature type="binding site" evidence="1">
    <location>
        <position position="19"/>
    </location>
    <ligand>
        <name>Zn(2+)</name>
        <dbReference type="ChEBI" id="CHEBI:29105"/>
    </ligand>
</feature>
<dbReference type="InterPro" id="IPR041698">
    <property type="entry name" value="Methyltransf_25"/>
</dbReference>
<dbReference type="SUPFAM" id="SSF53335">
    <property type="entry name" value="S-adenosyl-L-methionine-dependent methyltransferases"/>
    <property type="match status" value="1"/>
</dbReference>
<sequence>MDVPAPLVRGAALLRCPVCSAPLRVHERSLVCDQRHTYDIARHGHVTLARAPAPGDDAPMVAARAAVFDAGHYAPLTTALARAAEESLSDGRVVLDIGAGTGHHLAGVLRASPGALGFALDTSRPALRLAARAHPEIAAVVGDVWEALPFQDGVVDLALVVFAPRNGAEIARVLAPGGTALVVIPTPEHLAELAHLHGVQVDPEKPERLERTLGAHLAHEATTRVRWTMELSADDVEQVIRMSPAGAHRGEGEARATTVTGSVELRTYRSPDVRGGG</sequence>
<dbReference type="GO" id="GO:0032259">
    <property type="term" value="P:methylation"/>
    <property type="evidence" value="ECO:0007669"/>
    <property type="project" value="UniProtKB-KW"/>
</dbReference>
<keyword evidence="1" id="KW-0479">Metal-binding</keyword>
<protein>
    <submittedName>
        <fullName evidence="5">23S rRNA m(1)G-748 methyltransferase</fullName>
    </submittedName>
</protein>
<dbReference type="Pfam" id="PF13649">
    <property type="entry name" value="Methyltransf_25"/>
    <property type="match status" value="1"/>
</dbReference>
<evidence type="ECO:0000256" key="2">
    <source>
        <dbReference type="PIRSR" id="PIRSR018249-2"/>
    </source>
</evidence>
<dbReference type="InterPro" id="IPR048647">
    <property type="entry name" value="RlmA_N"/>
</dbReference>
<dbReference type="PANTHER" id="PTHR43460">
    <property type="entry name" value="METHYLTRANSFERASE"/>
    <property type="match status" value="1"/>
</dbReference>
<keyword evidence="5" id="KW-0808">Transferase</keyword>
<dbReference type="InterPro" id="IPR016718">
    <property type="entry name" value="rRNA_m1G-MeTrfase_A_prd"/>
</dbReference>
<evidence type="ECO:0000256" key="1">
    <source>
        <dbReference type="PIRSR" id="PIRSR018249-1"/>
    </source>
</evidence>
<feature type="binding site" evidence="2">
    <location>
        <position position="189"/>
    </location>
    <ligand>
        <name>S-adenosyl-L-methionine</name>
        <dbReference type="ChEBI" id="CHEBI:59789"/>
    </ligand>
</feature>
<comment type="caution">
    <text evidence="5">The sequence shown here is derived from an EMBL/GenBank/DDBJ whole genome shotgun (WGS) entry which is preliminary data.</text>
</comment>
<reference evidence="5 6" key="1">
    <citation type="submission" date="2018-10" db="EMBL/GenBank/DDBJ databases">
        <title>Genomic Encyclopedia of Archaeal and Bacterial Type Strains, Phase II (KMG-II): from individual species to whole genera.</title>
        <authorList>
            <person name="Goeker M."/>
        </authorList>
    </citation>
    <scope>NUCLEOTIDE SEQUENCE [LARGE SCALE GENOMIC DNA]</scope>
    <source>
        <strain evidence="5 6">DSM 14954</strain>
    </source>
</reference>
<dbReference type="InterPro" id="IPR052939">
    <property type="entry name" value="23S_rRNA_MeTrnsfrase_RlmA"/>
</dbReference>
<evidence type="ECO:0000259" key="3">
    <source>
        <dbReference type="Pfam" id="PF13649"/>
    </source>
</evidence>
<evidence type="ECO:0000313" key="6">
    <source>
        <dbReference type="Proteomes" id="UP000278962"/>
    </source>
</evidence>
<feature type="binding site" evidence="1">
    <location>
        <position position="32"/>
    </location>
    <ligand>
        <name>Zn(2+)</name>
        <dbReference type="ChEBI" id="CHEBI:29105"/>
    </ligand>
</feature>
<dbReference type="AlphaFoldDB" id="A0A660L5E6"/>
<dbReference type="InterPro" id="IPR029063">
    <property type="entry name" value="SAM-dependent_MTases_sf"/>
</dbReference>
<evidence type="ECO:0000259" key="4">
    <source>
        <dbReference type="Pfam" id="PF21302"/>
    </source>
</evidence>